<gene>
    <name evidence="12" type="primary">LOC103172341</name>
</gene>
<dbReference type="InParanoid" id="A0A4W3GV00"/>
<evidence type="ECO:0000256" key="10">
    <source>
        <dbReference type="ARBA" id="ARBA00023157"/>
    </source>
</evidence>
<dbReference type="GO" id="GO:0005543">
    <property type="term" value="F:phospholipid binding"/>
    <property type="evidence" value="ECO:0007669"/>
    <property type="project" value="TreeGrafter"/>
</dbReference>
<keyword evidence="8" id="KW-0345">HDL</keyword>
<dbReference type="Ensembl" id="ENSCMIT00000008327.1">
    <property type="protein sequence ID" value="ENSCMIP00000008093.1"/>
    <property type="gene ID" value="ENSCMIG00000004368.1"/>
</dbReference>
<dbReference type="GO" id="GO:0034380">
    <property type="term" value="P:high-density lipoprotein particle assembly"/>
    <property type="evidence" value="ECO:0007669"/>
    <property type="project" value="TreeGrafter"/>
</dbReference>
<dbReference type="KEGG" id="cmk:103172341"/>
<keyword evidence="13" id="KW-1185">Reference proteome</keyword>
<name>A0A4W3GV00_CALMI</name>
<dbReference type="Proteomes" id="UP000314986">
    <property type="component" value="Unassembled WGS sequence"/>
</dbReference>
<evidence type="ECO:0000256" key="2">
    <source>
        <dbReference type="ARBA" id="ARBA00007071"/>
    </source>
</evidence>
<comment type="subcellular location">
    <subcellularLocation>
        <location evidence="1">Secreted</location>
    </subcellularLocation>
</comment>
<evidence type="ECO:0000256" key="4">
    <source>
        <dbReference type="ARBA" id="ARBA00019937"/>
    </source>
</evidence>
<comment type="similarity">
    <text evidence="2">Belongs to the calycin superfamily. Lipocalin family. Highly divergent.</text>
</comment>
<dbReference type="OrthoDB" id="9944312at2759"/>
<evidence type="ECO:0000256" key="11">
    <source>
        <dbReference type="ARBA" id="ARBA00025553"/>
    </source>
</evidence>
<reference evidence="12" key="4">
    <citation type="submission" date="2025-08" db="UniProtKB">
        <authorList>
            <consortium name="Ensembl"/>
        </authorList>
    </citation>
    <scope>IDENTIFICATION</scope>
</reference>
<proteinExistence type="inferred from homology"/>
<dbReference type="InterPro" id="IPR022734">
    <property type="entry name" value="ApoM"/>
</dbReference>
<dbReference type="PANTHER" id="PTHR32028">
    <property type="entry name" value="APOLIPOPROTEIN M"/>
    <property type="match status" value="1"/>
</dbReference>
<dbReference type="GO" id="GO:0034361">
    <property type="term" value="C:very-low-density lipoprotein particle"/>
    <property type="evidence" value="ECO:0007669"/>
    <property type="project" value="TreeGrafter"/>
</dbReference>
<dbReference type="GO" id="GO:0034375">
    <property type="term" value="P:high-density lipoprotein particle remodeling"/>
    <property type="evidence" value="ECO:0007669"/>
    <property type="project" value="TreeGrafter"/>
</dbReference>
<keyword evidence="6" id="KW-0964">Secreted</keyword>
<dbReference type="PANTHER" id="PTHR32028:SF1">
    <property type="entry name" value="APOLIPOPROTEIN M"/>
    <property type="match status" value="1"/>
</dbReference>
<dbReference type="AlphaFoldDB" id="A0A4W3GV00"/>
<evidence type="ECO:0000256" key="6">
    <source>
        <dbReference type="ARBA" id="ARBA00022525"/>
    </source>
</evidence>
<keyword evidence="7" id="KW-0732">Signal</keyword>
<keyword evidence="10" id="KW-1015">Disulfide bond</keyword>
<accession>A0A4W3GV00</accession>
<dbReference type="InterPro" id="IPR012674">
    <property type="entry name" value="Calycin"/>
</dbReference>
<sequence length="229" mass="26626">MSPQALFNLPTRWLYAHCCVRTASSRRNLVYCVDSASCLCFLTMIFQQVCIWFFCLFCLGVQGGTSCDFNDELYAGDLAKSNKFYGRWYLIMQASSTKAGLEKIRKLDNAIYTLIKRDDLKMFAKGDVRAANADACIHNEWMFHVNSATKHMMRDDIVHREYRVYSPDCKNCMILRETQKTGKRVFDRILLYARKVIVCSTVRDDFRTRANCWNMNEIFVLPQKLAFCA</sequence>
<evidence type="ECO:0000256" key="1">
    <source>
        <dbReference type="ARBA" id="ARBA00004613"/>
    </source>
</evidence>
<keyword evidence="9" id="KW-0445">Lipid transport</keyword>
<reference evidence="12" key="5">
    <citation type="submission" date="2025-09" db="UniProtKB">
        <authorList>
            <consortium name="Ensembl"/>
        </authorList>
    </citation>
    <scope>IDENTIFICATION</scope>
</reference>
<organism evidence="12 13">
    <name type="scientific">Callorhinchus milii</name>
    <name type="common">Ghost shark</name>
    <dbReference type="NCBI Taxonomy" id="7868"/>
    <lineage>
        <taxon>Eukaryota</taxon>
        <taxon>Metazoa</taxon>
        <taxon>Chordata</taxon>
        <taxon>Craniata</taxon>
        <taxon>Vertebrata</taxon>
        <taxon>Chondrichthyes</taxon>
        <taxon>Holocephali</taxon>
        <taxon>Chimaeriformes</taxon>
        <taxon>Callorhinchidae</taxon>
        <taxon>Callorhinchus</taxon>
    </lineage>
</organism>
<dbReference type="GeneTree" id="ENSGT00970000197182"/>
<reference evidence="13" key="1">
    <citation type="journal article" date="2006" name="Science">
        <title>Ancient noncoding elements conserved in the human genome.</title>
        <authorList>
            <person name="Venkatesh B."/>
            <person name="Kirkness E.F."/>
            <person name="Loh Y.H."/>
            <person name="Halpern A.L."/>
            <person name="Lee A.P."/>
            <person name="Johnson J."/>
            <person name="Dandona N."/>
            <person name="Viswanathan L.D."/>
            <person name="Tay A."/>
            <person name="Venter J.C."/>
            <person name="Strausberg R.L."/>
            <person name="Brenner S."/>
        </authorList>
    </citation>
    <scope>NUCLEOTIDE SEQUENCE [LARGE SCALE GENOMIC DNA]</scope>
</reference>
<dbReference type="GO" id="GO:0033344">
    <property type="term" value="P:cholesterol efflux"/>
    <property type="evidence" value="ECO:0007669"/>
    <property type="project" value="TreeGrafter"/>
</dbReference>
<dbReference type="GO" id="GO:0034364">
    <property type="term" value="C:high-density lipoprotein particle"/>
    <property type="evidence" value="ECO:0007669"/>
    <property type="project" value="UniProtKB-KW"/>
</dbReference>
<dbReference type="GO" id="GO:0005319">
    <property type="term" value="F:lipid transporter activity"/>
    <property type="evidence" value="ECO:0007669"/>
    <property type="project" value="TreeGrafter"/>
</dbReference>
<dbReference type="STRING" id="7868.ENSCMIP00000008093"/>
<comment type="subunit">
    <text evidence="3">Interacts with LRP2; LRP2 mediates APOM renal uptake and subsequent lysosomal degradation.</text>
</comment>
<dbReference type="Gene3D" id="2.40.128.20">
    <property type="match status" value="1"/>
</dbReference>
<evidence type="ECO:0000256" key="5">
    <source>
        <dbReference type="ARBA" id="ARBA00022448"/>
    </source>
</evidence>
<dbReference type="Pfam" id="PF11032">
    <property type="entry name" value="ApoM"/>
    <property type="match status" value="1"/>
</dbReference>
<dbReference type="SUPFAM" id="SSF50814">
    <property type="entry name" value="Lipocalins"/>
    <property type="match status" value="1"/>
</dbReference>
<evidence type="ECO:0000313" key="13">
    <source>
        <dbReference type="Proteomes" id="UP000314986"/>
    </source>
</evidence>
<protein>
    <recommendedName>
        <fullName evidence="4">Apolipoprotein M</fullName>
    </recommendedName>
</protein>
<evidence type="ECO:0000256" key="3">
    <source>
        <dbReference type="ARBA" id="ARBA00011559"/>
    </source>
</evidence>
<evidence type="ECO:0000313" key="12">
    <source>
        <dbReference type="Ensembl" id="ENSCMIP00000008093.1"/>
    </source>
</evidence>
<comment type="function">
    <text evidence="11">Probably involved in lipid transport. Can bind sphingosine-1-phosphate, myristic acid, palmitic acid and stearic acid, retinol, all-trans-retinoic acid and 9-cis-retinoic acid.</text>
</comment>
<evidence type="ECO:0000256" key="7">
    <source>
        <dbReference type="ARBA" id="ARBA00022729"/>
    </source>
</evidence>
<reference evidence="13" key="3">
    <citation type="journal article" date="2014" name="Nature">
        <title>Elephant shark genome provides unique insights into gnathostome evolution.</title>
        <authorList>
            <consortium name="International Elephant Shark Genome Sequencing Consortium"/>
            <person name="Venkatesh B."/>
            <person name="Lee A.P."/>
            <person name="Ravi V."/>
            <person name="Maurya A.K."/>
            <person name="Lian M.M."/>
            <person name="Swann J.B."/>
            <person name="Ohta Y."/>
            <person name="Flajnik M.F."/>
            <person name="Sutoh Y."/>
            <person name="Kasahara M."/>
            <person name="Hoon S."/>
            <person name="Gangu V."/>
            <person name="Roy S.W."/>
            <person name="Irimia M."/>
            <person name="Korzh V."/>
            <person name="Kondrychyn I."/>
            <person name="Lim Z.W."/>
            <person name="Tay B.H."/>
            <person name="Tohari S."/>
            <person name="Kong K.W."/>
            <person name="Ho S."/>
            <person name="Lorente-Galdos B."/>
            <person name="Quilez J."/>
            <person name="Marques-Bonet T."/>
            <person name="Raney B.J."/>
            <person name="Ingham P.W."/>
            <person name="Tay A."/>
            <person name="Hillier L.W."/>
            <person name="Minx P."/>
            <person name="Boehm T."/>
            <person name="Wilson R.K."/>
            <person name="Brenner S."/>
            <person name="Warren W.C."/>
        </authorList>
    </citation>
    <scope>NUCLEOTIDE SEQUENCE [LARGE SCALE GENOMIC DNA]</scope>
</reference>
<evidence type="ECO:0000256" key="9">
    <source>
        <dbReference type="ARBA" id="ARBA00023055"/>
    </source>
</evidence>
<dbReference type="GO" id="GO:0034384">
    <property type="term" value="P:high-density lipoprotein particle clearance"/>
    <property type="evidence" value="ECO:0007669"/>
    <property type="project" value="TreeGrafter"/>
</dbReference>
<evidence type="ECO:0000256" key="8">
    <source>
        <dbReference type="ARBA" id="ARBA00022850"/>
    </source>
</evidence>
<dbReference type="GO" id="GO:0034362">
    <property type="term" value="C:low-density lipoprotein particle"/>
    <property type="evidence" value="ECO:0007669"/>
    <property type="project" value="TreeGrafter"/>
</dbReference>
<keyword evidence="5" id="KW-0813">Transport</keyword>
<dbReference type="GeneID" id="103172341"/>
<reference evidence="13" key="2">
    <citation type="journal article" date="2007" name="PLoS Biol.">
        <title>Survey sequencing and comparative analysis of the elephant shark (Callorhinchus milii) genome.</title>
        <authorList>
            <person name="Venkatesh B."/>
            <person name="Kirkness E.F."/>
            <person name="Loh Y.H."/>
            <person name="Halpern A.L."/>
            <person name="Lee A.P."/>
            <person name="Johnson J."/>
            <person name="Dandona N."/>
            <person name="Viswanathan L.D."/>
            <person name="Tay A."/>
            <person name="Venter J.C."/>
            <person name="Strausberg R.L."/>
            <person name="Brenner S."/>
        </authorList>
    </citation>
    <scope>NUCLEOTIDE SEQUENCE [LARGE SCALE GENOMIC DNA]</scope>
</reference>